<evidence type="ECO:0000313" key="1">
    <source>
        <dbReference type="EMBL" id="QOD37832.1"/>
    </source>
</evidence>
<sequence>MIVLAQKLDDARDEGIKIGEEMGKIEGKAEGEQQARIAVAKNLLKAGISIDIISQTTDLSHDEINQLQEDSAL</sequence>
<dbReference type="EMBL" id="CP061738">
    <property type="protein sequence ID" value="QOD37832.1"/>
    <property type="molecule type" value="Genomic_DNA"/>
</dbReference>
<proteinExistence type="predicted"/>
<dbReference type="KEGG" id="wms:ID128_03080"/>
<evidence type="ECO:0008006" key="3">
    <source>
        <dbReference type="Google" id="ProtNLM"/>
    </source>
</evidence>
<protein>
    <recommendedName>
        <fullName evidence="3">Transposase</fullName>
    </recommendedName>
</protein>
<organism evidence="1 2">
    <name type="scientific">Candidatus Wolbachia massiliensis</name>
    <dbReference type="NCBI Taxonomy" id="1845000"/>
    <lineage>
        <taxon>Bacteria</taxon>
        <taxon>Pseudomonadati</taxon>
        <taxon>Pseudomonadota</taxon>
        <taxon>Alphaproteobacteria</taxon>
        <taxon>Rickettsiales</taxon>
        <taxon>Anaplasmataceae</taxon>
        <taxon>Wolbachieae</taxon>
        <taxon>Wolbachia</taxon>
    </lineage>
</organism>
<keyword evidence="2" id="KW-1185">Reference proteome</keyword>
<accession>A0A7L7YKP1</accession>
<dbReference type="Proteomes" id="UP000516514">
    <property type="component" value="Chromosome"/>
</dbReference>
<dbReference type="AlphaFoldDB" id="A0A7L7YKP1"/>
<reference evidence="1 2" key="1">
    <citation type="submission" date="2020-09" db="EMBL/GenBank/DDBJ databases">
        <title>An Earliest Endosymbiont, Wolbachia massiliensis sp. nov., Strain PL13 From the Bed Bug (Cimex hemipterius), Type strain of a New supergroup T.</title>
        <authorList>
            <person name="Laidoudi Y."/>
            <person name="Levasseur A."/>
            <person name="Medkour H."/>
            <person name="Maaloum M."/>
            <person name="BenKhedher M."/>
            <person name="Sambou M."/>
            <person name="Bassene H."/>
            <person name="Davoust B."/>
            <person name="Fenollar F."/>
            <person name="Raoult D."/>
            <person name="Mediannikov O."/>
        </authorList>
    </citation>
    <scope>NUCLEOTIDE SEQUENCE [LARGE SCALE GENOMIC DNA]</scope>
    <source>
        <strain evidence="1 2">PL13</strain>
    </source>
</reference>
<evidence type="ECO:0000313" key="2">
    <source>
        <dbReference type="Proteomes" id="UP000516514"/>
    </source>
</evidence>
<name>A0A7L7YKP1_9RICK</name>
<gene>
    <name evidence="1" type="ORF">ID128_03080</name>
</gene>